<comment type="caution">
    <text evidence="1">The sequence shown here is derived from an EMBL/GenBank/DDBJ whole genome shotgun (WGS) entry which is preliminary data.</text>
</comment>
<accession>A0A151Z2T5</accession>
<proteinExistence type="predicted"/>
<evidence type="ECO:0000313" key="2">
    <source>
        <dbReference type="Proteomes" id="UP000076078"/>
    </source>
</evidence>
<dbReference type="Proteomes" id="UP000076078">
    <property type="component" value="Unassembled WGS sequence"/>
</dbReference>
<evidence type="ECO:0000313" key="1">
    <source>
        <dbReference type="EMBL" id="KYQ88258.1"/>
    </source>
</evidence>
<dbReference type="InParanoid" id="A0A151Z2T5"/>
<dbReference type="AlphaFoldDB" id="A0A151Z2T5"/>
<organism evidence="1 2">
    <name type="scientific">Tieghemostelium lacteum</name>
    <name type="common">Slime mold</name>
    <name type="synonym">Dictyostelium lacteum</name>
    <dbReference type="NCBI Taxonomy" id="361077"/>
    <lineage>
        <taxon>Eukaryota</taxon>
        <taxon>Amoebozoa</taxon>
        <taxon>Evosea</taxon>
        <taxon>Eumycetozoa</taxon>
        <taxon>Dictyostelia</taxon>
        <taxon>Dictyosteliales</taxon>
        <taxon>Raperosteliaceae</taxon>
        <taxon>Tieghemostelium</taxon>
    </lineage>
</organism>
<protein>
    <submittedName>
        <fullName evidence="1">Uncharacterized protein</fullName>
    </submittedName>
</protein>
<name>A0A151Z2T5_TIELA</name>
<keyword evidence="2" id="KW-1185">Reference proteome</keyword>
<dbReference type="SUPFAM" id="SSF52047">
    <property type="entry name" value="RNI-like"/>
    <property type="match status" value="1"/>
</dbReference>
<dbReference type="EMBL" id="LODT01000051">
    <property type="protein sequence ID" value="KYQ88258.1"/>
    <property type="molecule type" value="Genomic_DNA"/>
</dbReference>
<sequence length="492" mass="58186">MIENNYIINPEVYEYPLIPYYIQFKILKYLWNDNSLSLKYKLSLNCINRKYFHFISKLFIRINKQYLEDKEFQKKLDNTEWFPLKYPMTLKTIEFQFLDYFVRHFKMDTLLNIFKDSLTSLSIDHTTETEHNNNFNKIVLPIVQSLLKLKEFRLNTTFEVDFKPLFFEFYKNNNINFTTLHLEVGIINNQDLANYLSSSNIKLESLKLSGAPGSNLSMDLIDFGNLKKLTHLKLNNCIVKDSSKLFVGLSKCSCLKSLKIKSVPTNFPDNNDEFSYQQDKFNREFKKFYQILYKNLVELELPFLLKDQTLIEMFSNPQLESLAFVPGYCGVTFNTSLKRLTFKHGYPLEVFKEFVVFNLPKYQESIQHCCIQSLKLYELGEENVSNLLEFLQNSSLNSLELEESMSFQNINSLFAIINQSHTIRKLNFKITENSPSLSLVNYSLDQLSSNQYLRAIKIYLYYYFHGFDKSKIESDTFKLLDCQDHYLLSFIK</sequence>
<reference evidence="1 2" key="1">
    <citation type="submission" date="2015-12" db="EMBL/GenBank/DDBJ databases">
        <title>Dictyostelia acquired genes for synthesis and detection of signals that induce cell-type specialization by lateral gene transfer from prokaryotes.</title>
        <authorList>
            <person name="Gloeckner G."/>
            <person name="Schaap P."/>
        </authorList>
    </citation>
    <scope>NUCLEOTIDE SEQUENCE [LARGE SCALE GENOMIC DNA]</scope>
    <source>
        <strain evidence="1 2">TK</strain>
    </source>
</reference>
<gene>
    <name evidence="1" type="ORF">DLAC_11835</name>
</gene>